<protein>
    <submittedName>
        <fullName evidence="2">Uncharacterized protein</fullName>
    </submittedName>
</protein>
<name>A0A0M1P1I0_9BACL</name>
<dbReference type="AlphaFoldDB" id="A0A0M1P1I0"/>
<evidence type="ECO:0000313" key="2">
    <source>
        <dbReference type="EMBL" id="KOR88247.1"/>
    </source>
</evidence>
<evidence type="ECO:0000313" key="3">
    <source>
        <dbReference type="Proteomes" id="UP000036932"/>
    </source>
</evidence>
<proteinExistence type="predicted"/>
<feature type="compositionally biased region" description="Basic and acidic residues" evidence="1">
    <location>
        <begin position="91"/>
        <end position="108"/>
    </location>
</feature>
<dbReference type="PATRIC" id="fig|1705565.3.peg.2516"/>
<keyword evidence="3" id="KW-1185">Reference proteome</keyword>
<dbReference type="EMBL" id="LIUT01000001">
    <property type="protein sequence ID" value="KOR88247.1"/>
    <property type="molecule type" value="Genomic_DNA"/>
</dbReference>
<comment type="caution">
    <text evidence="2">The sequence shown here is derived from an EMBL/GenBank/DDBJ whole genome shotgun (WGS) entry which is preliminary data.</text>
</comment>
<sequence length="149" mass="16137">MSRQIQAYFRTEDEAEGARTKLLTYNTEQLEVGELQDPVRNGGQILVPLVPWSNSGTGGATSGVNGMGAPGGVVGAPGVIVGARDTSLDVDSDRPDGNDAHRDGWREADVADGDYDDLNYTLTVKVRDEDYEQIVHDLRANNGYVERLD</sequence>
<organism evidence="2 3">
    <name type="scientific">Paenibacillus solani</name>
    <dbReference type="NCBI Taxonomy" id="1705565"/>
    <lineage>
        <taxon>Bacteria</taxon>
        <taxon>Bacillati</taxon>
        <taxon>Bacillota</taxon>
        <taxon>Bacilli</taxon>
        <taxon>Bacillales</taxon>
        <taxon>Paenibacillaceae</taxon>
        <taxon>Paenibacillus</taxon>
    </lineage>
</organism>
<dbReference type="RefSeq" id="WP_054401316.1">
    <property type="nucleotide sequence ID" value="NZ_LIUT01000001.1"/>
</dbReference>
<evidence type="ECO:0000256" key="1">
    <source>
        <dbReference type="SAM" id="MobiDB-lite"/>
    </source>
</evidence>
<reference evidence="3" key="1">
    <citation type="submission" date="2015-08" db="EMBL/GenBank/DDBJ databases">
        <title>Genome sequencing project for genomic taxonomy and phylogenomics of Bacillus-like bacteria.</title>
        <authorList>
            <person name="Liu B."/>
            <person name="Wang J."/>
            <person name="Zhu Y."/>
            <person name="Liu G."/>
            <person name="Chen Q."/>
            <person name="Chen Z."/>
            <person name="Lan J."/>
            <person name="Che J."/>
            <person name="Ge C."/>
            <person name="Shi H."/>
            <person name="Pan Z."/>
            <person name="Liu X."/>
        </authorList>
    </citation>
    <scope>NUCLEOTIDE SEQUENCE [LARGE SCALE GENOMIC DNA]</scope>
    <source>
        <strain evidence="3">FJAT-22460</strain>
    </source>
</reference>
<dbReference type="OrthoDB" id="2607182at2"/>
<feature type="region of interest" description="Disordered" evidence="1">
    <location>
        <begin position="86"/>
        <end position="108"/>
    </location>
</feature>
<dbReference type="Proteomes" id="UP000036932">
    <property type="component" value="Unassembled WGS sequence"/>
</dbReference>
<gene>
    <name evidence="2" type="ORF">AM231_03225</name>
</gene>
<accession>A0A0M1P1I0</accession>